<dbReference type="PANTHER" id="PTHR12436">
    <property type="entry name" value="80 KDA MCM3-ASSOCIATED PROTEIN"/>
    <property type="match status" value="1"/>
</dbReference>
<dbReference type="GO" id="GO:0005737">
    <property type="term" value="C:cytoplasm"/>
    <property type="evidence" value="ECO:0007669"/>
    <property type="project" value="TreeGrafter"/>
</dbReference>
<feature type="region of interest" description="Disordered" evidence="1">
    <location>
        <begin position="1225"/>
        <end position="1257"/>
    </location>
</feature>
<name>W3X253_PESFW</name>
<feature type="region of interest" description="Disordered" evidence="1">
    <location>
        <begin position="1"/>
        <end position="116"/>
    </location>
</feature>
<feature type="compositionally biased region" description="Polar residues" evidence="1">
    <location>
        <begin position="809"/>
        <end position="832"/>
    </location>
</feature>
<gene>
    <name evidence="3" type="ORF">PFICI_07628</name>
</gene>
<dbReference type="Pfam" id="PF03399">
    <property type="entry name" value="SAC3_GANP"/>
    <property type="match status" value="1"/>
</dbReference>
<dbReference type="Proteomes" id="UP000030651">
    <property type="component" value="Unassembled WGS sequence"/>
</dbReference>
<dbReference type="GO" id="GO:0070390">
    <property type="term" value="C:transcription export complex 2"/>
    <property type="evidence" value="ECO:0007669"/>
    <property type="project" value="TreeGrafter"/>
</dbReference>
<dbReference type="OrthoDB" id="264795at2759"/>
<evidence type="ECO:0000259" key="2">
    <source>
        <dbReference type="Pfam" id="PF03399"/>
    </source>
</evidence>
<dbReference type="InParanoid" id="W3X253"/>
<protein>
    <recommendedName>
        <fullName evidence="2">SAC3/GANP/THP3 conserved domain-containing protein</fullName>
    </recommendedName>
</protein>
<keyword evidence="4" id="KW-1185">Reference proteome</keyword>
<evidence type="ECO:0000313" key="4">
    <source>
        <dbReference type="Proteomes" id="UP000030651"/>
    </source>
</evidence>
<dbReference type="HOGENOM" id="CLU_254350_0_0_1"/>
<dbReference type="OMA" id="QKWPREL"/>
<dbReference type="STRING" id="1229662.W3X253"/>
<dbReference type="eggNOG" id="KOG1860">
    <property type="taxonomic scope" value="Eukaryota"/>
</dbReference>
<dbReference type="RefSeq" id="XP_007834400.1">
    <property type="nucleotide sequence ID" value="XM_007836209.1"/>
</dbReference>
<feature type="compositionally biased region" description="Polar residues" evidence="1">
    <location>
        <begin position="728"/>
        <end position="751"/>
    </location>
</feature>
<organism evidence="3 4">
    <name type="scientific">Pestalotiopsis fici (strain W106-1 / CGMCC3.15140)</name>
    <dbReference type="NCBI Taxonomy" id="1229662"/>
    <lineage>
        <taxon>Eukaryota</taxon>
        <taxon>Fungi</taxon>
        <taxon>Dikarya</taxon>
        <taxon>Ascomycota</taxon>
        <taxon>Pezizomycotina</taxon>
        <taxon>Sordariomycetes</taxon>
        <taxon>Xylariomycetidae</taxon>
        <taxon>Amphisphaeriales</taxon>
        <taxon>Sporocadaceae</taxon>
        <taxon>Pestalotiopsis</taxon>
    </lineage>
</organism>
<dbReference type="KEGG" id="pfy:PFICI_07628"/>
<feature type="compositionally biased region" description="Polar residues" evidence="1">
    <location>
        <begin position="660"/>
        <end position="670"/>
    </location>
</feature>
<reference evidence="4" key="1">
    <citation type="journal article" date="2015" name="BMC Genomics">
        <title>Genomic and transcriptomic analysis of the endophytic fungus Pestalotiopsis fici reveals its lifestyle and high potential for synthesis of natural products.</title>
        <authorList>
            <person name="Wang X."/>
            <person name="Zhang X."/>
            <person name="Liu L."/>
            <person name="Xiang M."/>
            <person name="Wang W."/>
            <person name="Sun X."/>
            <person name="Che Y."/>
            <person name="Guo L."/>
            <person name="Liu G."/>
            <person name="Guo L."/>
            <person name="Wang C."/>
            <person name="Yin W.B."/>
            <person name="Stadler M."/>
            <person name="Zhang X."/>
            <person name="Liu X."/>
        </authorList>
    </citation>
    <scope>NUCLEOTIDE SEQUENCE [LARGE SCALE GENOMIC DNA]</scope>
    <source>
        <strain evidence="4">W106-1 / CGMCC3.15140</strain>
    </source>
</reference>
<feature type="region of interest" description="Disordered" evidence="1">
    <location>
        <begin position="594"/>
        <end position="694"/>
    </location>
</feature>
<dbReference type="PANTHER" id="PTHR12436:SF3">
    <property type="entry name" value="GERMINAL-CENTER ASSOCIATED NUCLEAR PROTEIN"/>
    <property type="match status" value="1"/>
</dbReference>
<feature type="compositionally biased region" description="Polar residues" evidence="1">
    <location>
        <begin position="81"/>
        <end position="91"/>
    </location>
</feature>
<feature type="compositionally biased region" description="Polar residues" evidence="1">
    <location>
        <begin position="1"/>
        <end position="65"/>
    </location>
</feature>
<dbReference type="InterPro" id="IPR045107">
    <property type="entry name" value="SAC3/GANP/THP3"/>
</dbReference>
<dbReference type="InterPro" id="IPR005062">
    <property type="entry name" value="SAC3/GANP/THP3_conserved"/>
</dbReference>
<feature type="domain" description="SAC3/GANP/THP3 conserved" evidence="2">
    <location>
        <begin position="195"/>
        <end position="510"/>
    </location>
</feature>
<feature type="compositionally biased region" description="Polar residues" evidence="1">
    <location>
        <begin position="638"/>
        <end position="652"/>
    </location>
</feature>
<feature type="region of interest" description="Disordered" evidence="1">
    <location>
        <begin position="1074"/>
        <end position="1150"/>
    </location>
</feature>
<dbReference type="EMBL" id="KI912113">
    <property type="protein sequence ID" value="ETS80099.1"/>
    <property type="molecule type" value="Genomic_DNA"/>
</dbReference>
<evidence type="ECO:0000313" key="3">
    <source>
        <dbReference type="EMBL" id="ETS80099.1"/>
    </source>
</evidence>
<feature type="compositionally biased region" description="Low complexity" evidence="1">
    <location>
        <begin position="1121"/>
        <end position="1142"/>
    </location>
</feature>
<accession>W3X253</accession>
<feature type="compositionally biased region" description="Low complexity" evidence="1">
    <location>
        <begin position="1226"/>
        <end position="1240"/>
    </location>
</feature>
<sequence length="1306" mass="143707">MTAPAQKSGSNIFQQPASNSVTQTSGSNPFAAAQSNKSNPFLGSTSNEPKPSFGSAPSANGNGQAKTGGFKPPPGPKRPNGSATNPSSTQGAPFRKNDHHGRQAERKTQPRGPPSEFANKIFKQLAKDGIKAPAWPKDPNALRQKGAMDDLRQAHRAYREKARKSLMKANLIDDPDQRRRLDEALPFKGICEEKCPEWEKIQRIVESGLWGPEGYDENGSRVPVPDKMIKRLARSAAGQEAALPMDVRSPAACRRTLDYLIDELIAVDDRLPTYHHFAWDRSRAIRIDLSMQTPSMSPDEIKDEIYCLETVVRFHATSAHLLARSWFTYKDYSEQQEVEQLSKALMTLKQRYKDCADMGIVCDNEAEFLSYYIVFFGWTSSLKDTVESWGDELNATEAIQTALCIIESMQNTTMSHGPLKPESPTEVALNAASVFFSIVASPNISYTMACIAEIHFGVIRQAMLKTIVRSYARPRASPKDITAGFLRQKLRFDTEDDAVAFVEQHNLEFREENGARYLFIDPQTQLSRPRVTQAFSHDIVERKRNERPFTDAIHETIYEDTSATKLNAGTDDDTLFVESPKESMNAVDDVAAAQSDLEDTDTSTDPNAQSNGSANLFGVAPAQSQSPAFGTSHGPSLFSKNGSNFGTTSTPPKTIFGEVGTSTTPPNASMSLFGKASGAPGLARTPETTDSAKKVTFGETSVKYIESRGDAEKSPSAGLFNFLNTNSSNTAPPVTTPHTNGASWFPTNAANPSAPKNGGGESIFAGSQAPVGSGFKFPGPSEPASKDLFGGTSPFGVQTPADTIDTSRHQQNPSIFATNSDSQPTTSSSIFSANPLESAPPPATSGMQSSIPAITSSQNMPTTTFGAPGITATAAPKQPSKKQRLDKIAEWFVCADRGLLHDLEEHVVEELLRDVWTKFVEMEEERRKKEEDEKSWEEARKFRIYSLSVKYFYRWVEIFRKRRVVSRIKMEKEKFRKWNAPENVAKREAAEQDAKKRKREAVIGLIQERAREQASRESSLRRSTGSQASVEDALLASGIFNGMRDPKATARQVAMDEDSDMGKMLSPSEMLYKQETRRREKHGLPPLNRLQQPRIYKEGSKSAKLRAQLSGKDAMSISTGSFRNSTLSSSYRSSQGVNSSRVSKTKKSRVSDPYWRLKANGMVQMPNGEYLHESLALPMLREGKRFRGLGDYGLPPSASASPCGSAAADDEFFEDRPSLMLGALGRSRVSPSPSVASNISSKRKRASYHAGDAEDEDLAAYRSEASADVRKRVRSNGSISNEPDLLAQMQTLFSDVQAERKRLESR</sequence>
<proteinExistence type="predicted"/>
<feature type="region of interest" description="Disordered" evidence="1">
    <location>
        <begin position="728"/>
        <end position="881"/>
    </location>
</feature>
<feature type="compositionally biased region" description="Polar residues" evidence="1">
    <location>
        <begin position="603"/>
        <end position="614"/>
    </location>
</feature>
<dbReference type="Gene3D" id="1.25.40.990">
    <property type="match status" value="1"/>
</dbReference>
<evidence type="ECO:0000256" key="1">
    <source>
        <dbReference type="SAM" id="MobiDB-lite"/>
    </source>
</evidence>
<dbReference type="GeneID" id="19272641"/>
<feature type="compositionally biased region" description="Polar residues" evidence="1">
    <location>
        <begin position="845"/>
        <end position="865"/>
    </location>
</feature>
<dbReference type="GO" id="GO:0006406">
    <property type="term" value="P:mRNA export from nucleus"/>
    <property type="evidence" value="ECO:0007669"/>
    <property type="project" value="TreeGrafter"/>
</dbReference>